<evidence type="ECO:0000313" key="2">
    <source>
        <dbReference type="Proteomes" id="UP000630936"/>
    </source>
</evidence>
<sequence length="107" mass="11351">MVLFARAGELLPGQMRFDTARALAGHGHAQVLSKDHAAGRVELASALGRFESMDWVGWQQRVRELLVHADEAVGDDAGARANRDAASALPGAEPQDKSLLVALAPVL</sequence>
<reference evidence="1" key="2">
    <citation type="submission" date="2020-09" db="EMBL/GenBank/DDBJ databases">
        <authorList>
            <person name="Sun Q."/>
            <person name="Ohkuma M."/>
        </authorList>
    </citation>
    <scope>NUCLEOTIDE SEQUENCE</scope>
    <source>
        <strain evidence="1">JCM 4988</strain>
    </source>
</reference>
<keyword evidence="2" id="KW-1185">Reference proteome</keyword>
<dbReference type="RefSeq" id="WP_190125456.1">
    <property type="nucleotide sequence ID" value="NZ_BMWG01000019.1"/>
</dbReference>
<dbReference type="Proteomes" id="UP000630936">
    <property type="component" value="Unassembled WGS sequence"/>
</dbReference>
<accession>A0A918QJU3</accession>
<dbReference type="EMBL" id="BMWG01000019">
    <property type="protein sequence ID" value="GGZ49651.1"/>
    <property type="molecule type" value="Genomic_DNA"/>
</dbReference>
<reference evidence="1" key="1">
    <citation type="journal article" date="2014" name="Int. J. Syst. Evol. Microbiol.">
        <title>Complete genome sequence of Corynebacterium casei LMG S-19264T (=DSM 44701T), isolated from a smear-ripened cheese.</title>
        <authorList>
            <consortium name="US DOE Joint Genome Institute (JGI-PGF)"/>
            <person name="Walter F."/>
            <person name="Albersmeier A."/>
            <person name="Kalinowski J."/>
            <person name="Ruckert C."/>
        </authorList>
    </citation>
    <scope>NUCLEOTIDE SEQUENCE</scope>
    <source>
        <strain evidence="1">JCM 4988</strain>
    </source>
</reference>
<dbReference type="AlphaFoldDB" id="A0A918QJU3"/>
<gene>
    <name evidence="1" type="ORF">GCM10010387_49900</name>
</gene>
<name>A0A918QJU3_9ACTN</name>
<evidence type="ECO:0000313" key="1">
    <source>
        <dbReference type="EMBL" id="GGZ49651.1"/>
    </source>
</evidence>
<proteinExistence type="predicted"/>
<protein>
    <submittedName>
        <fullName evidence="1">Uncharacterized protein</fullName>
    </submittedName>
</protein>
<organism evidence="1 2">
    <name type="scientific">Streptomyces inusitatus</name>
    <dbReference type="NCBI Taxonomy" id="68221"/>
    <lineage>
        <taxon>Bacteria</taxon>
        <taxon>Bacillati</taxon>
        <taxon>Actinomycetota</taxon>
        <taxon>Actinomycetes</taxon>
        <taxon>Kitasatosporales</taxon>
        <taxon>Streptomycetaceae</taxon>
        <taxon>Streptomyces</taxon>
    </lineage>
</organism>
<comment type="caution">
    <text evidence="1">The sequence shown here is derived from an EMBL/GenBank/DDBJ whole genome shotgun (WGS) entry which is preliminary data.</text>
</comment>